<evidence type="ECO:0008006" key="3">
    <source>
        <dbReference type="Google" id="ProtNLM"/>
    </source>
</evidence>
<feature type="signal peptide" evidence="1">
    <location>
        <begin position="1"/>
        <end position="23"/>
    </location>
</feature>
<gene>
    <name evidence="2" type="ORF">GSOID_T00022254001</name>
</gene>
<accession>E4YXT5</accession>
<sequence>MLELMMTILMTIMLSMIASLTDTTRLHDTIASMPSTLLANRQMRALPCGVVMSDSLFHSCFSESTPALPRRSPWTTNAESIQAMQIRRSLRPTDHSGNLSADIAALLQFHLTVTLELTHHLRSAAQPTVNLLLVLAAQPAKPGLSKTSLLPNTHMRSLRLS</sequence>
<evidence type="ECO:0000313" key="2">
    <source>
        <dbReference type="EMBL" id="CBY40268.1"/>
    </source>
</evidence>
<reference evidence="2" key="1">
    <citation type="journal article" date="2010" name="Science">
        <title>Plasticity of animal genome architecture unmasked by rapid evolution of a pelagic tunicate.</title>
        <authorList>
            <person name="Denoeud F."/>
            <person name="Henriet S."/>
            <person name="Mungpakdee S."/>
            <person name="Aury J.M."/>
            <person name="Da Silva C."/>
            <person name="Brinkmann H."/>
            <person name="Mikhaleva J."/>
            <person name="Olsen L.C."/>
            <person name="Jubin C."/>
            <person name="Canestro C."/>
            <person name="Bouquet J.M."/>
            <person name="Danks G."/>
            <person name="Poulain J."/>
            <person name="Campsteijn C."/>
            <person name="Adamski M."/>
            <person name="Cross I."/>
            <person name="Yadetie F."/>
            <person name="Muffato M."/>
            <person name="Louis A."/>
            <person name="Butcher S."/>
            <person name="Tsagkogeorga G."/>
            <person name="Konrad A."/>
            <person name="Singh S."/>
            <person name="Jensen M.F."/>
            <person name="Cong E.H."/>
            <person name="Eikeseth-Otteraa H."/>
            <person name="Noel B."/>
            <person name="Anthouard V."/>
            <person name="Porcel B.M."/>
            <person name="Kachouri-Lafond R."/>
            <person name="Nishino A."/>
            <person name="Ugolini M."/>
            <person name="Chourrout P."/>
            <person name="Nishida H."/>
            <person name="Aasland R."/>
            <person name="Huzurbazar S."/>
            <person name="Westhof E."/>
            <person name="Delsuc F."/>
            <person name="Lehrach H."/>
            <person name="Reinhardt R."/>
            <person name="Weissenbach J."/>
            <person name="Roy S.W."/>
            <person name="Artiguenave F."/>
            <person name="Postlethwait J.H."/>
            <person name="Manak J.R."/>
            <person name="Thompson E.M."/>
            <person name="Jaillon O."/>
            <person name="Du Pasquier L."/>
            <person name="Boudinot P."/>
            <person name="Liberles D.A."/>
            <person name="Volff J.N."/>
            <person name="Philippe H."/>
            <person name="Lenhard B."/>
            <person name="Roest Crollius H."/>
            <person name="Wincker P."/>
            <person name="Chourrout D."/>
        </authorList>
    </citation>
    <scope>NUCLEOTIDE SEQUENCE [LARGE SCALE GENOMIC DNA]</scope>
</reference>
<organism evidence="2">
    <name type="scientific">Oikopleura dioica</name>
    <name type="common">Tunicate</name>
    <dbReference type="NCBI Taxonomy" id="34765"/>
    <lineage>
        <taxon>Eukaryota</taxon>
        <taxon>Metazoa</taxon>
        <taxon>Chordata</taxon>
        <taxon>Tunicata</taxon>
        <taxon>Appendicularia</taxon>
        <taxon>Copelata</taxon>
        <taxon>Oikopleuridae</taxon>
        <taxon>Oikopleura</taxon>
    </lineage>
</organism>
<name>E4YXT5_OIKDI</name>
<keyword evidence="1" id="KW-0732">Signal</keyword>
<dbReference type="EMBL" id="FN655852">
    <property type="protein sequence ID" value="CBY40268.1"/>
    <property type="molecule type" value="Genomic_DNA"/>
</dbReference>
<proteinExistence type="predicted"/>
<feature type="chain" id="PRO_5003194165" description="Secreted protein" evidence="1">
    <location>
        <begin position="24"/>
        <end position="161"/>
    </location>
</feature>
<dbReference type="Proteomes" id="UP000011014">
    <property type="component" value="Unassembled WGS sequence"/>
</dbReference>
<evidence type="ECO:0000256" key="1">
    <source>
        <dbReference type="SAM" id="SignalP"/>
    </source>
</evidence>
<dbReference type="AlphaFoldDB" id="E4YXT5"/>
<protein>
    <recommendedName>
        <fullName evidence="3">Secreted protein</fullName>
    </recommendedName>
</protein>